<reference evidence="6" key="1">
    <citation type="submission" date="2023-01" db="EMBL/GenBank/DDBJ databases">
        <authorList>
            <person name="Piombo E."/>
        </authorList>
    </citation>
    <scope>NUCLEOTIDE SEQUENCE</scope>
</reference>
<sequence length="404" mass="45216">MPSNTEPKMDIIAQCLCKAHTFTASIPPSSLPLEASYCHCNSCRHVTGAMYSCDAPWPGPQETILNSTLARYNFTQNVTVRFCATCSSPMFFHEHYEGRPESLGVFIGVLTNHPVDKFVKVVDHIFVEDTIDGGATPWLMDINPDGTPPKLWKGRMNTTEELEAPWPAIDSLMKAEDKTGPGLIPLQCHCKGVNLTVRRMDSEFSKMKASGKELPWFVNPRNLKHMCGFDPCDSCRPMFGVDMVHWTFVLAQQVEFAENNTGEPFPADTLQLKEAVLGPNRDPRLGTLSLYASSPDVQRYFCSRCSASVFYAVDDRPELLDVAAGLLCAPEGARAESLLAWELGSAIGNVGDVQGGWREKYVKAVRRGAEKWRIQRGYPKSWRRINAEEQKPELFEDFKDLQVE</sequence>
<keyword evidence="2" id="KW-0479">Metal-binding</keyword>
<organism evidence="6 7">
    <name type="scientific">Clonostachys chloroleuca</name>
    <dbReference type="NCBI Taxonomy" id="1926264"/>
    <lineage>
        <taxon>Eukaryota</taxon>
        <taxon>Fungi</taxon>
        <taxon>Dikarya</taxon>
        <taxon>Ascomycota</taxon>
        <taxon>Pezizomycotina</taxon>
        <taxon>Sordariomycetes</taxon>
        <taxon>Hypocreomycetidae</taxon>
        <taxon>Hypocreales</taxon>
        <taxon>Bionectriaceae</taxon>
        <taxon>Clonostachys</taxon>
    </lineage>
</organism>
<dbReference type="EMBL" id="CABFNP030000739">
    <property type="protein sequence ID" value="CAI6082961.1"/>
    <property type="molecule type" value="Genomic_DNA"/>
</dbReference>
<dbReference type="InterPro" id="IPR006913">
    <property type="entry name" value="CENP-V/GFA"/>
</dbReference>
<dbReference type="PANTHER" id="PTHR33337">
    <property type="entry name" value="GFA DOMAIN-CONTAINING PROTEIN"/>
    <property type="match status" value="1"/>
</dbReference>
<dbReference type="GO" id="GO:0016846">
    <property type="term" value="F:carbon-sulfur lyase activity"/>
    <property type="evidence" value="ECO:0007669"/>
    <property type="project" value="InterPro"/>
</dbReference>
<keyword evidence="7" id="KW-1185">Reference proteome</keyword>
<dbReference type="SUPFAM" id="SSF51316">
    <property type="entry name" value="Mss4-like"/>
    <property type="match status" value="2"/>
</dbReference>
<gene>
    <name evidence="6" type="ORF">CCHLO57077_00018076</name>
</gene>
<evidence type="ECO:0000313" key="7">
    <source>
        <dbReference type="Proteomes" id="UP001160390"/>
    </source>
</evidence>
<dbReference type="PANTHER" id="PTHR33337:SF40">
    <property type="entry name" value="CENP-V_GFA DOMAIN-CONTAINING PROTEIN-RELATED"/>
    <property type="match status" value="1"/>
</dbReference>
<evidence type="ECO:0000256" key="3">
    <source>
        <dbReference type="ARBA" id="ARBA00022833"/>
    </source>
</evidence>
<dbReference type="AlphaFoldDB" id="A0AA35Q0M8"/>
<evidence type="ECO:0000259" key="5">
    <source>
        <dbReference type="PROSITE" id="PS51891"/>
    </source>
</evidence>
<dbReference type="GO" id="GO:0046872">
    <property type="term" value="F:metal ion binding"/>
    <property type="evidence" value="ECO:0007669"/>
    <property type="project" value="UniProtKB-KW"/>
</dbReference>
<evidence type="ECO:0000256" key="1">
    <source>
        <dbReference type="ARBA" id="ARBA00005495"/>
    </source>
</evidence>
<comment type="caution">
    <text evidence="6">The sequence shown here is derived from an EMBL/GenBank/DDBJ whole genome shotgun (WGS) entry which is preliminary data.</text>
</comment>
<evidence type="ECO:0000313" key="6">
    <source>
        <dbReference type="EMBL" id="CAI6082961.1"/>
    </source>
</evidence>
<feature type="domain" description="CENP-V/GFA" evidence="5">
    <location>
        <begin position="11"/>
        <end position="139"/>
    </location>
</feature>
<dbReference type="Pfam" id="PF04828">
    <property type="entry name" value="GFA"/>
    <property type="match status" value="1"/>
</dbReference>
<dbReference type="Gene3D" id="3.90.1590.10">
    <property type="entry name" value="glutathione-dependent formaldehyde- activating enzyme (gfa)"/>
    <property type="match status" value="2"/>
</dbReference>
<comment type="similarity">
    <text evidence="1">Belongs to the Gfa family.</text>
</comment>
<accession>A0AA35Q0M8</accession>
<protein>
    <recommendedName>
        <fullName evidence="5">CENP-V/GFA domain-containing protein</fullName>
    </recommendedName>
</protein>
<dbReference type="PROSITE" id="PS51891">
    <property type="entry name" value="CENP_V_GFA"/>
    <property type="match status" value="1"/>
</dbReference>
<name>A0AA35Q0M8_9HYPO</name>
<proteinExistence type="inferred from homology"/>
<dbReference type="InterPro" id="IPR011057">
    <property type="entry name" value="Mss4-like_sf"/>
</dbReference>
<evidence type="ECO:0000256" key="4">
    <source>
        <dbReference type="ARBA" id="ARBA00023239"/>
    </source>
</evidence>
<keyword evidence="3" id="KW-0862">Zinc</keyword>
<dbReference type="Proteomes" id="UP001160390">
    <property type="component" value="Unassembled WGS sequence"/>
</dbReference>
<keyword evidence="4" id="KW-0456">Lyase</keyword>
<evidence type="ECO:0000256" key="2">
    <source>
        <dbReference type="ARBA" id="ARBA00022723"/>
    </source>
</evidence>